<accession>A0ABX8BYB9</accession>
<evidence type="ECO:0008006" key="4">
    <source>
        <dbReference type="Google" id="ProtNLM"/>
    </source>
</evidence>
<name>A0ABX8BYB9_9ACTN</name>
<dbReference type="InterPro" id="IPR023213">
    <property type="entry name" value="CAT-like_dom_sf"/>
</dbReference>
<proteinExistence type="predicted"/>
<keyword evidence="3" id="KW-1185">Reference proteome</keyword>
<evidence type="ECO:0000313" key="2">
    <source>
        <dbReference type="EMBL" id="QUX27136.1"/>
    </source>
</evidence>
<reference evidence="3" key="1">
    <citation type="submission" date="2021-05" db="EMBL/GenBank/DDBJ databases">
        <title>Direct Submission.</title>
        <authorList>
            <person name="Li K."/>
            <person name="Gao J."/>
        </authorList>
    </citation>
    <scope>NUCLEOTIDE SEQUENCE [LARGE SCALE GENOMIC DNA]</scope>
    <source>
        <strain evidence="3">HDS12</strain>
    </source>
</reference>
<feature type="compositionally biased region" description="Basic residues" evidence="1">
    <location>
        <begin position="122"/>
        <end position="144"/>
    </location>
</feature>
<evidence type="ECO:0000256" key="1">
    <source>
        <dbReference type="SAM" id="MobiDB-lite"/>
    </source>
</evidence>
<dbReference type="SUPFAM" id="SSF52777">
    <property type="entry name" value="CoA-dependent acyltransferases"/>
    <property type="match status" value="1"/>
</dbReference>
<feature type="region of interest" description="Disordered" evidence="1">
    <location>
        <begin position="291"/>
        <end position="327"/>
    </location>
</feature>
<dbReference type="RefSeq" id="WP_212640216.1">
    <property type="nucleotide sequence ID" value="NZ_CP074132.1"/>
</dbReference>
<protein>
    <recommendedName>
        <fullName evidence="4">Condensation domain-containing protein</fullName>
    </recommendedName>
</protein>
<dbReference type="Proteomes" id="UP000678016">
    <property type="component" value="Chromosome"/>
</dbReference>
<dbReference type="Gene3D" id="3.30.559.10">
    <property type="entry name" value="Chloramphenicol acetyltransferase-like domain"/>
    <property type="match status" value="1"/>
</dbReference>
<feature type="region of interest" description="Disordered" evidence="1">
    <location>
        <begin position="93"/>
        <end position="158"/>
    </location>
</feature>
<gene>
    <name evidence="2" type="ORF">KGD83_17515</name>
</gene>
<organism evidence="2 3">
    <name type="scientific">Nocardiopsis akebiae</name>
    <dbReference type="NCBI Taxonomy" id="2831968"/>
    <lineage>
        <taxon>Bacteria</taxon>
        <taxon>Bacillati</taxon>
        <taxon>Actinomycetota</taxon>
        <taxon>Actinomycetes</taxon>
        <taxon>Streptosporangiales</taxon>
        <taxon>Nocardiopsidaceae</taxon>
        <taxon>Nocardiopsis</taxon>
    </lineage>
</organism>
<feature type="compositionally biased region" description="Gly residues" evidence="1">
    <location>
        <begin position="93"/>
        <end position="112"/>
    </location>
</feature>
<sequence length="327" mass="33011">MTAANRGRILRPLGAFERTRPIPPVSGPLARAVLVPGEPGSSAVVLTFAHQIADGVGGLRALLDLAAALGGEDLERGGLPGTQEELLARTGQEAGGGEAAAGGEAAEGGGAANGTPPERGRAHGRRRRTRAVLRARAARRRPRTARGADRAARPPLPPGGASVHAALCAAAATVLNREGREFVRVLSPMDLRRAVGLPDEVAVRFAGARTASTADEAKDFWALARRTGGSLARLRAPGALRAGAAAVAEHPPEGSGDAEAMRAAAAADIRITDLGVVGVAGGAGVAGSRTRAGRAWRPSPPCGVPRRPHGRGASTCWASSPRAGGCG</sequence>
<dbReference type="EMBL" id="CP074132">
    <property type="protein sequence ID" value="QUX27136.1"/>
    <property type="molecule type" value="Genomic_DNA"/>
</dbReference>
<evidence type="ECO:0000313" key="3">
    <source>
        <dbReference type="Proteomes" id="UP000678016"/>
    </source>
</evidence>